<dbReference type="RefSeq" id="WP_317490673.1">
    <property type="nucleotide sequence ID" value="NZ_CP136051.1"/>
</dbReference>
<evidence type="ECO:0000313" key="1">
    <source>
        <dbReference type="EMBL" id="WOK08026.1"/>
    </source>
</evidence>
<protein>
    <recommendedName>
        <fullName evidence="3">DUF2116 family Zn-ribbon domain-containing protein</fullName>
    </recommendedName>
</protein>
<gene>
    <name evidence="1" type="ORF">RT717_05195</name>
</gene>
<dbReference type="Proteomes" id="UP001302349">
    <property type="component" value="Chromosome"/>
</dbReference>
<reference evidence="1 2" key="1">
    <citation type="journal article" date="2023" name="Microbiol. Resour. Announc.">
        <title>Complete Genome Sequence of Imperialibacter roseus strain P4T.</title>
        <authorList>
            <person name="Tizabi D.R."/>
            <person name="Bachvaroff T."/>
            <person name="Hill R.T."/>
        </authorList>
    </citation>
    <scope>NUCLEOTIDE SEQUENCE [LARGE SCALE GENOMIC DNA]</scope>
    <source>
        <strain evidence="1 2">P4T</strain>
    </source>
</reference>
<name>A0ABZ0ITD1_9BACT</name>
<sequence>MSEIVDSKTCLACGKPLQGRIDKKFCDDYCRNTYNNQTKSASNNLVRNINNALKKNRNILEGIVPEGEVMAKAHRDKLTQGGFQFRYMTHTYTNRKGNIYYYCYDYGYLPLENDWFLVVKGREE</sequence>
<keyword evidence="2" id="KW-1185">Reference proteome</keyword>
<organism evidence="1 2">
    <name type="scientific">Imperialibacter roseus</name>
    <dbReference type="NCBI Taxonomy" id="1324217"/>
    <lineage>
        <taxon>Bacteria</taxon>
        <taxon>Pseudomonadati</taxon>
        <taxon>Bacteroidota</taxon>
        <taxon>Cytophagia</taxon>
        <taxon>Cytophagales</taxon>
        <taxon>Flammeovirgaceae</taxon>
        <taxon>Imperialibacter</taxon>
    </lineage>
</organism>
<accession>A0ABZ0ITD1</accession>
<evidence type="ECO:0008006" key="3">
    <source>
        <dbReference type="Google" id="ProtNLM"/>
    </source>
</evidence>
<evidence type="ECO:0000313" key="2">
    <source>
        <dbReference type="Proteomes" id="UP001302349"/>
    </source>
</evidence>
<proteinExistence type="predicted"/>
<dbReference type="EMBL" id="CP136051">
    <property type="protein sequence ID" value="WOK08026.1"/>
    <property type="molecule type" value="Genomic_DNA"/>
</dbReference>